<keyword evidence="1" id="KW-0812">Transmembrane</keyword>
<organism evidence="2 3">
    <name type="scientific">Streptomyces aurantiacus JA 4570</name>
    <dbReference type="NCBI Taxonomy" id="1286094"/>
    <lineage>
        <taxon>Bacteria</taxon>
        <taxon>Bacillati</taxon>
        <taxon>Actinomycetota</taxon>
        <taxon>Actinomycetes</taxon>
        <taxon>Kitasatosporales</taxon>
        <taxon>Streptomycetaceae</taxon>
        <taxon>Streptomyces</taxon>
        <taxon>Streptomyces aurantiacus group</taxon>
    </lineage>
</organism>
<protein>
    <submittedName>
        <fullName evidence="2">Uncharacterized protein</fullName>
    </submittedName>
</protein>
<feature type="transmembrane region" description="Helical" evidence="1">
    <location>
        <begin position="31"/>
        <end position="50"/>
    </location>
</feature>
<keyword evidence="1" id="KW-1133">Transmembrane helix</keyword>
<dbReference type="AlphaFoldDB" id="S3ZK15"/>
<dbReference type="PATRIC" id="fig|1286094.4.peg.3340"/>
<evidence type="ECO:0000256" key="1">
    <source>
        <dbReference type="SAM" id="Phobius"/>
    </source>
</evidence>
<comment type="caution">
    <text evidence="2">The sequence shown here is derived from an EMBL/GenBank/DDBJ whole genome shotgun (WGS) entry which is preliminary data.</text>
</comment>
<keyword evidence="1" id="KW-0472">Membrane</keyword>
<proteinExistence type="predicted"/>
<sequence>MDSAVSWPALLVAAAARLDDHLRIPAAWHHNPLAMAALNLLAALALLLLFRSTANLPAVLTYAATSTARRWWTRLLYVLSLVLHRRDEPLPKPRRVPRPAVALPRPHALVALLHRAQPCAP</sequence>
<evidence type="ECO:0000313" key="3">
    <source>
        <dbReference type="Proteomes" id="UP000014629"/>
    </source>
</evidence>
<accession>S3ZK15</accession>
<dbReference type="Proteomes" id="UP000014629">
    <property type="component" value="Unassembled WGS sequence"/>
</dbReference>
<keyword evidence="3" id="KW-1185">Reference proteome</keyword>
<dbReference type="EMBL" id="AOPZ01000151">
    <property type="protein sequence ID" value="EPH43548.1"/>
    <property type="molecule type" value="Genomic_DNA"/>
</dbReference>
<evidence type="ECO:0000313" key="2">
    <source>
        <dbReference type="EMBL" id="EPH43548.1"/>
    </source>
</evidence>
<reference evidence="2 3" key="1">
    <citation type="submission" date="2013-02" db="EMBL/GenBank/DDBJ databases">
        <title>Draft Genome Sequence of Streptomyces aurantiacus, Which Produces Setomimycin.</title>
        <authorList>
            <person name="Gruening B.A."/>
            <person name="Praeg A."/>
            <person name="Erxleben A."/>
            <person name="Guenther S."/>
            <person name="Mueller M."/>
        </authorList>
    </citation>
    <scope>NUCLEOTIDE SEQUENCE [LARGE SCALE GENOMIC DNA]</scope>
    <source>
        <strain evidence="2 3">JA 4570</strain>
    </source>
</reference>
<name>S3ZK15_9ACTN</name>
<gene>
    <name evidence="2" type="ORF">STRAU_3372</name>
</gene>